<organism evidence="2 3">
    <name type="scientific">Pseudomonas antarctica</name>
    <dbReference type="NCBI Taxonomy" id="219572"/>
    <lineage>
        <taxon>Bacteria</taxon>
        <taxon>Pseudomonadati</taxon>
        <taxon>Pseudomonadota</taxon>
        <taxon>Gammaproteobacteria</taxon>
        <taxon>Pseudomonadales</taxon>
        <taxon>Pseudomonadaceae</taxon>
        <taxon>Pseudomonas</taxon>
    </lineage>
</organism>
<reference evidence="1 4" key="1">
    <citation type="submission" date="2015-01" db="EMBL/GenBank/DDBJ databases">
        <title>Genome Sequence of Pseudomonas antarctica CMS 35.</title>
        <authorList>
            <person name="Voget S."/>
            <person name="Chow J."/>
            <person name="Daniel R."/>
            <person name="Streit W."/>
        </authorList>
    </citation>
    <scope>NUCLEOTIDE SEQUENCE [LARGE SCALE GENOMIC DNA]</scope>
    <source>
        <strain evidence="1 4">CMS 35</strain>
    </source>
</reference>
<keyword evidence="4" id="KW-1185">Reference proteome</keyword>
<dbReference type="Proteomes" id="UP000182470">
    <property type="component" value="Chromosome I"/>
</dbReference>
<reference evidence="2 3" key="2">
    <citation type="submission" date="2016-10" db="EMBL/GenBank/DDBJ databases">
        <authorList>
            <person name="de Groot N.N."/>
        </authorList>
    </citation>
    <scope>NUCLEOTIDE SEQUENCE [LARGE SCALE GENOMIC DNA]</scope>
    <source>
        <strain evidence="2 3">BS2772</strain>
    </source>
</reference>
<dbReference type="Proteomes" id="UP000748067">
    <property type="component" value="Unassembled WGS sequence"/>
</dbReference>
<dbReference type="Pfam" id="PF06995">
    <property type="entry name" value="Phage_P2_GpU"/>
    <property type="match status" value="1"/>
</dbReference>
<dbReference type="EMBL" id="JXDI01000003">
    <property type="protein sequence ID" value="KAF2406705.1"/>
    <property type="molecule type" value="Genomic_DNA"/>
</dbReference>
<dbReference type="InterPro" id="IPR009734">
    <property type="entry name" value="Myoviridae_GpU"/>
</dbReference>
<evidence type="ECO:0000313" key="3">
    <source>
        <dbReference type="Proteomes" id="UP000182470"/>
    </source>
</evidence>
<protein>
    <submittedName>
        <fullName evidence="1">Phage P2 GpU</fullName>
    </submittedName>
    <submittedName>
        <fullName evidence="2">Phage protein U</fullName>
    </submittedName>
</protein>
<gene>
    <name evidence="1" type="ORF">PSAN_48820</name>
    <name evidence="2" type="ORF">SAMN04490179_4542</name>
</gene>
<evidence type="ECO:0000313" key="1">
    <source>
        <dbReference type="EMBL" id="KAF2406705.1"/>
    </source>
</evidence>
<proteinExistence type="predicted"/>
<sequence length="293" mass="31328">MYAVLGKIEFEVASGITGMEQSSTADWAEHLLIQGKPLLEWIGDGLDELKFSMQLHPWLGDPEVRLRTLREAKSKHEPLAFVLGSGEYVGAFVITDISNTPRRTSADGRLYSSNVQVSLREYAGPFTPKVVKAGLIDSAVQSTTAAKIATPALISKLAPALTATQQVVGYARQAGTMIQQAKTIYDAVKNFNPMTLLTQAPQLAALAERALGPIGGLTEAASFIREGQDIAQLGQSLYGSVSGARSSLSPLDLGNVADRFETSGNYITQAYDRLDGASTRLTGLAAQVITRRA</sequence>
<name>A0A1H0BY48_9PSED</name>
<dbReference type="EMBL" id="LT629704">
    <property type="protein sequence ID" value="SDN50410.1"/>
    <property type="molecule type" value="Genomic_DNA"/>
</dbReference>
<evidence type="ECO:0000313" key="4">
    <source>
        <dbReference type="Proteomes" id="UP000748067"/>
    </source>
</evidence>
<dbReference type="RefSeq" id="WP_083359096.1">
    <property type="nucleotide sequence ID" value="NZ_JXDI01000003.1"/>
</dbReference>
<accession>A0A1H0BY48</accession>
<evidence type="ECO:0000313" key="2">
    <source>
        <dbReference type="EMBL" id="SDN50410.1"/>
    </source>
</evidence>
<dbReference type="OrthoDB" id="9032474at2"/>
<dbReference type="AlphaFoldDB" id="A0A1H0BY48"/>